<proteinExistence type="predicted"/>
<organism evidence="1 2">
    <name type="scientific">Fusarium mexicanum</name>
    <dbReference type="NCBI Taxonomy" id="751941"/>
    <lineage>
        <taxon>Eukaryota</taxon>
        <taxon>Fungi</taxon>
        <taxon>Dikarya</taxon>
        <taxon>Ascomycota</taxon>
        <taxon>Pezizomycotina</taxon>
        <taxon>Sordariomycetes</taxon>
        <taxon>Hypocreomycetidae</taxon>
        <taxon>Hypocreales</taxon>
        <taxon>Nectriaceae</taxon>
        <taxon>Fusarium</taxon>
        <taxon>Fusarium fujikuroi species complex</taxon>
    </lineage>
</organism>
<dbReference type="Proteomes" id="UP000522262">
    <property type="component" value="Unassembled WGS sequence"/>
</dbReference>
<dbReference type="PANTHER" id="PTHR35186">
    <property type="entry name" value="ANK_REP_REGION DOMAIN-CONTAINING PROTEIN"/>
    <property type="match status" value="1"/>
</dbReference>
<name>A0A8H5MVB3_9HYPO</name>
<dbReference type="PANTHER" id="PTHR35186:SF4">
    <property type="entry name" value="PRION-INHIBITION AND PROPAGATION HELO DOMAIN-CONTAINING PROTEIN"/>
    <property type="match status" value="1"/>
</dbReference>
<protein>
    <submittedName>
        <fullName evidence="1">Uncharacterized protein</fullName>
    </submittedName>
</protein>
<dbReference type="EMBL" id="JAAOAM010000172">
    <property type="protein sequence ID" value="KAF5542048.1"/>
    <property type="molecule type" value="Genomic_DNA"/>
</dbReference>
<reference evidence="1 2" key="1">
    <citation type="submission" date="2020-05" db="EMBL/GenBank/DDBJ databases">
        <title>Identification and distribution of gene clusters putatively required for synthesis of sphingolipid metabolism inhibitors in phylogenetically diverse species of the filamentous fungus Fusarium.</title>
        <authorList>
            <person name="Kim H.-S."/>
            <person name="Busman M."/>
            <person name="Brown D.W."/>
            <person name="Divon H."/>
            <person name="Uhlig S."/>
            <person name="Proctor R.H."/>
        </authorList>
    </citation>
    <scope>NUCLEOTIDE SEQUENCE [LARGE SCALE GENOMIC DNA]</scope>
    <source>
        <strain evidence="1 2">NRRL 53147</strain>
    </source>
</reference>
<gene>
    <name evidence="1" type="ORF">FMEXI_7652</name>
</gene>
<evidence type="ECO:0000313" key="2">
    <source>
        <dbReference type="Proteomes" id="UP000522262"/>
    </source>
</evidence>
<accession>A0A8H5MVB3</accession>
<evidence type="ECO:0000313" key="1">
    <source>
        <dbReference type="EMBL" id="KAF5542048.1"/>
    </source>
</evidence>
<sequence length="606" mass="68599">MEPVSLALGVIPIVGGSLKAYKSIHSKLKTFRHYSREVDRVRKHFDRQRQFFLNEVHFVLRLALDDEVLVKEMVADGAHLEWHSHRLERAMVESFGDNFGALMEIVEDVRAIMNDVKMALDCFSCLEEMRLEDERLKDTVKRARDRMKIAFDKSKFDKWIGDLRNSNNDLCLLRKQVDELCKPRARISVTRRSYDPGRLVHKSGHYRDARKASQALHDALCVAWSTPDAVYFRHSVRLFLETKDDDVTQMDLAISCLGQEASPGRRKLASSNGKTASSLVLANMMRVHVRSQAMDPMGAELLTAPPDSDSNHNTKRERRRVVRFEDDDTANCGDNMGLSILSREANLEQAVTLDLQSTRHFCSELLSDGVYCRQNPTATCVGYLDTCSHEKFRHTFFQCCEGVCNPNLCKADIASGALMRMDDMLAHPRNDELSVPSQLQLALRIVLAVLKFNSTSWLGECWGLQDLYFFEQGSDMTASLRTLHIGIDWSKRSPMEPMEVDSAGDSRSFEDAKLVHGIRNATIYNLGVALLAIGRWAPVDSNDILHVRRMASQTCPLGSKYHEMTQKVLECDFGCGKDLSRPQLQQAIYDGIVLELESMIASLSLE</sequence>
<keyword evidence="2" id="KW-1185">Reference proteome</keyword>
<comment type="caution">
    <text evidence="1">The sequence shown here is derived from an EMBL/GenBank/DDBJ whole genome shotgun (WGS) entry which is preliminary data.</text>
</comment>
<dbReference type="AlphaFoldDB" id="A0A8H5MVB3"/>